<dbReference type="AlphaFoldDB" id="A0AAD2D0T1"/>
<evidence type="ECO:0000313" key="2">
    <source>
        <dbReference type="Proteomes" id="UP001295684"/>
    </source>
</evidence>
<dbReference type="InterPro" id="IPR016024">
    <property type="entry name" value="ARM-type_fold"/>
</dbReference>
<dbReference type="EMBL" id="CAMPGE010017796">
    <property type="protein sequence ID" value="CAI2376251.1"/>
    <property type="molecule type" value="Genomic_DNA"/>
</dbReference>
<dbReference type="InterPro" id="IPR011989">
    <property type="entry name" value="ARM-like"/>
</dbReference>
<organism evidence="1 2">
    <name type="scientific">Euplotes crassus</name>
    <dbReference type="NCBI Taxonomy" id="5936"/>
    <lineage>
        <taxon>Eukaryota</taxon>
        <taxon>Sar</taxon>
        <taxon>Alveolata</taxon>
        <taxon>Ciliophora</taxon>
        <taxon>Intramacronucleata</taxon>
        <taxon>Spirotrichea</taxon>
        <taxon>Hypotrichia</taxon>
        <taxon>Euplotida</taxon>
        <taxon>Euplotidae</taxon>
        <taxon>Moneuplotes</taxon>
    </lineage>
</organism>
<dbReference type="Proteomes" id="UP001295684">
    <property type="component" value="Unassembled WGS sequence"/>
</dbReference>
<sequence length="292" mass="33926">MEDLEQEENFLGEDERKNGVTYTEYVDLLPFEERTKDDHYCEALRYSSSDDWKEQFFATDLLRRLNKYEPELIGEKSMEIFPFLDYCINSPRTCLGKNVLIFCQEIYMSDRPESLVEFTCSLLPFIITKIGFESTFLSTESQFALQFCAASMAYPQCIDVLCAHSDYKNNFIKNKVWEALTICIQNLDPSYYTSEVNYPNLHCLETFLETICKALVVSKSAEAKESTKMLKFIGKETVQTLCDQIFDEDNKHKVERVMGIFAKKAKRSRFLKNKFKNLGGNKSKGDFVICIK</sequence>
<comment type="caution">
    <text evidence="1">The sequence shown here is derived from an EMBL/GenBank/DDBJ whole genome shotgun (WGS) entry which is preliminary data.</text>
</comment>
<evidence type="ECO:0000313" key="1">
    <source>
        <dbReference type="EMBL" id="CAI2376251.1"/>
    </source>
</evidence>
<accession>A0AAD2D0T1</accession>
<gene>
    <name evidence="1" type="ORF">ECRASSUSDP1_LOCUS17620</name>
</gene>
<name>A0AAD2D0T1_EUPCR</name>
<proteinExistence type="predicted"/>
<keyword evidence="2" id="KW-1185">Reference proteome</keyword>
<dbReference type="Gene3D" id="1.25.10.10">
    <property type="entry name" value="Leucine-rich Repeat Variant"/>
    <property type="match status" value="1"/>
</dbReference>
<protein>
    <submittedName>
        <fullName evidence="1">Uncharacterized protein</fullName>
    </submittedName>
</protein>
<reference evidence="1" key="1">
    <citation type="submission" date="2023-07" db="EMBL/GenBank/DDBJ databases">
        <authorList>
            <consortium name="AG Swart"/>
            <person name="Singh M."/>
            <person name="Singh A."/>
            <person name="Seah K."/>
            <person name="Emmerich C."/>
        </authorList>
    </citation>
    <scope>NUCLEOTIDE SEQUENCE</scope>
    <source>
        <strain evidence="1">DP1</strain>
    </source>
</reference>
<dbReference type="SUPFAM" id="SSF48371">
    <property type="entry name" value="ARM repeat"/>
    <property type="match status" value="1"/>
</dbReference>